<dbReference type="GO" id="GO:0007265">
    <property type="term" value="P:Ras protein signal transduction"/>
    <property type="evidence" value="ECO:0007669"/>
    <property type="project" value="TreeGrafter"/>
</dbReference>
<dbReference type="PhylomeDB" id="R7QQL5"/>
<proteinExistence type="predicted"/>
<keyword evidence="1" id="KW-0479">Metal-binding</keyword>
<dbReference type="STRING" id="2769.R7QQL5"/>
<evidence type="ECO:0008006" key="11">
    <source>
        <dbReference type="Google" id="ProtNLM"/>
    </source>
</evidence>
<dbReference type="Gene3D" id="1.10.287.1490">
    <property type="match status" value="1"/>
</dbReference>
<reference evidence="10" key="1">
    <citation type="journal article" date="2013" name="Proc. Natl. Acad. Sci. U.S.A.">
        <title>Genome structure and metabolic features in the red seaweed Chondrus crispus shed light on evolution of the Archaeplastida.</title>
        <authorList>
            <person name="Collen J."/>
            <person name="Porcel B."/>
            <person name="Carre W."/>
            <person name="Ball S.G."/>
            <person name="Chaparro C."/>
            <person name="Tonon T."/>
            <person name="Barbeyron T."/>
            <person name="Michel G."/>
            <person name="Noel B."/>
            <person name="Valentin K."/>
            <person name="Elias M."/>
            <person name="Artiguenave F."/>
            <person name="Arun A."/>
            <person name="Aury J.M."/>
            <person name="Barbosa-Neto J.F."/>
            <person name="Bothwell J.H."/>
            <person name="Bouget F.Y."/>
            <person name="Brillet L."/>
            <person name="Cabello-Hurtado F."/>
            <person name="Capella-Gutierrez S."/>
            <person name="Charrier B."/>
            <person name="Cladiere L."/>
            <person name="Cock J.M."/>
            <person name="Coelho S.M."/>
            <person name="Colleoni C."/>
            <person name="Czjzek M."/>
            <person name="Da Silva C."/>
            <person name="Delage L."/>
            <person name="Denoeud F."/>
            <person name="Deschamps P."/>
            <person name="Dittami S.M."/>
            <person name="Gabaldon T."/>
            <person name="Gachon C.M."/>
            <person name="Groisillier A."/>
            <person name="Herve C."/>
            <person name="Jabbari K."/>
            <person name="Katinka M."/>
            <person name="Kloareg B."/>
            <person name="Kowalczyk N."/>
            <person name="Labadie K."/>
            <person name="Leblanc C."/>
            <person name="Lopez P.J."/>
            <person name="McLachlan D.H."/>
            <person name="Meslet-Cladiere L."/>
            <person name="Moustafa A."/>
            <person name="Nehr Z."/>
            <person name="Nyvall Collen P."/>
            <person name="Panaud O."/>
            <person name="Partensky F."/>
            <person name="Poulain J."/>
            <person name="Rensing S.A."/>
            <person name="Rousvoal S."/>
            <person name="Samson G."/>
            <person name="Symeonidi A."/>
            <person name="Weissenbach J."/>
            <person name="Zambounis A."/>
            <person name="Wincker P."/>
            <person name="Boyen C."/>
        </authorList>
    </citation>
    <scope>NUCLEOTIDE SEQUENCE [LARGE SCALE GENOMIC DNA]</scope>
    <source>
        <strain evidence="10">cv. Stackhouse</strain>
    </source>
</reference>
<dbReference type="Gene3D" id="3.30.40.10">
    <property type="entry name" value="Zinc/RING finger domain, C3HC4 (zinc finger)"/>
    <property type="match status" value="2"/>
</dbReference>
<feature type="compositionally biased region" description="Basic residues" evidence="6">
    <location>
        <begin position="571"/>
        <end position="580"/>
    </location>
</feature>
<dbReference type="CDD" id="cd16457">
    <property type="entry name" value="RING-H2_BRAP2"/>
    <property type="match status" value="1"/>
</dbReference>
<dbReference type="GeneID" id="17317792"/>
<dbReference type="Pfam" id="PF02148">
    <property type="entry name" value="zf-UBP"/>
    <property type="match status" value="1"/>
</dbReference>
<evidence type="ECO:0000259" key="8">
    <source>
        <dbReference type="PROSITE" id="PS50271"/>
    </source>
</evidence>
<dbReference type="GO" id="GO:0061630">
    <property type="term" value="F:ubiquitin protein ligase activity"/>
    <property type="evidence" value="ECO:0007669"/>
    <property type="project" value="TreeGrafter"/>
</dbReference>
<keyword evidence="3" id="KW-0862">Zinc</keyword>
<organism evidence="9 10">
    <name type="scientific">Chondrus crispus</name>
    <name type="common">Carrageen Irish moss</name>
    <name type="synonym">Polymorpha crispa</name>
    <dbReference type="NCBI Taxonomy" id="2769"/>
    <lineage>
        <taxon>Eukaryota</taxon>
        <taxon>Rhodophyta</taxon>
        <taxon>Florideophyceae</taxon>
        <taxon>Rhodymeniophycidae</taxon>
        <taxon>Gigartinales</taxon>
        <taxon>Gigartinaceae</taxon>
        <taxon>Chondrus</taxon>
    </lineage>
</organism>
<evidence type="ECO:0000313" key="9">
    <source>
        <dbReference type="EMBL" id="CDF39781.1"/>
    </source>
</evidence>
<dbReference type="PANTHER" id="PTHR24007:SF7">
    <property type="entry name" value="BRCA1-ASSOCIATED PROTEIN"/>
    <property type="match status" value="1"/>
</dbReference>
<dbReference type="InterPro" id="IPR013083">
    <property type="entry name" value="Znf_RING/FYVE/PHD"/>
</dbReference>
<dbReference type="RefSeq" id="XP_005710075.1">
    <property type="nucleotide sequence ID" value="XM_005710018.1"/>
</dbReference>
<name>R7QQL5_CHOCR</name>
<keyword evidence="5" id="KW-0175">Coiled coil</keyword>
<feature type="coiled-coil region" evidence="5">
    <location>
        <begin position="417"/>
        <end position="532"/>
    </location>
</feature>
<dbReference type="SMART" id="SM00290">
    <property type="entry name" value="ZnF_UBP"/>
    <property type="match status" value="1"/>
</dbReference>
<dbReference type="InterPro" id="IPR047243">
    <property type="entry name" value="RING-H2_BRAP2"/>
</dbReference>
<keyword evidence="10" id="KW-1185">Reference proteome</keyword>
<feature type="region of interest" description="Disordered" evidence="6">
    <location>
        <begin position="382"/>
        <end position="404"/>
    </location>
</feature>
<gene>
    <name evidence="9" type="ORF">CHC_T00000387001</name>
</gene>
<evidence type="ECO:0000256" key="3">
    <source>
        <dbReference type="ARBA" id="ARBA00022833"/>
    </source>
</evidence>
<dbReference type="Pfam" id="PF13639">
    <property type="entry name" value="zf-RING_2"/>
    <property type="match status" value="1"/>
</dbReference>
<dbReference type="Gramene" id="CDF39781">
    <property type="protein sequence ID" value="CDF39781"/>
    <property type="gene ID" value="CHC_T00000387001"/>
</dbReference>
<dbReference type="OMA" id="YIEHASD"/>
<dbReference type="GO" id="GO:0005737">
    <property type="term" value="C:cytoplasm"/>
    <property type="evidence" value="ECO:0007669"/>
    <property type="project" value="TreeGrafter"/>
</dbReference>
<feature type="region of interest" description="Disordered" evidence="6">
    <location>
        <begin position="546"/>
        <end position="580"/>
    </location>
</feature>
<evidence type="ECO:0000256" key="6">
    <source>
        <dbReference type="SAM" id="MobiDB-lite"/>
    </source>
</evidence>
<dbReference type="GO" id="GO:0016567">
    <property type="term" value="P:protein ubiquitination"/>
    <property type="evidence" value="ECO:0007669"/>
    <property type="project" value="TreeGrafter"/>
</dbReference>
<evidence type="ECO:0000256" key="2">
    <source>
        <dbReference type="ARBA" id="ARBA00022771"/>
    </source>
</evidence>
<evidence type="ECO:0000313" key="10">
    <source>
        <dbReference type="Proteomes" id="UP000012073"/>
    </source>
</evidence>
<dbReference type="SMART" id="SM00184">
    <property type="entry name" value="RING"/>
    <property type="match status" value="1"/>
</dbReference>
<accession>R7QQL5</accession>
<dbReference type="EMBL" id="HG002073">
    <property type="protein sequence ID" value="CDF39781.1"/>
    <property type="molecule type" value="Genomic_DNA"/>
</dbReference>
<dbReference type="PROSITE" id="PS50271">
    <property type="entry name" value="ZF_UBP"/>
    <property type="match status" value="1"/>
</dbReference>
<feature type="region of interest" description="Disordered" evidence="6">
    <location>
        <begin position="59"/>
        <end position="121"/>
    </location>
</feature>
<dbReference type="OrthoDB" id="5887at2759"/>
<dbReference type="SUPFAM" id="SSF57850">
    <property type="entry name" value="RING/U-box"/>
    <property type="match status" value="1"/>
</dbReference>
<dbReference type="GO" id="GO:0008270">
    <property type="term" value="F:zinc ion binding"/>
    <property type="evidence" value="ECO:0007669"/>
    <property type="project" value="UniProtKB-KW"/>
</dbReference>
<feature type="compositionally biased region" description="Low complexity" evidence="6">
    <location>
        <begin position="382"/>
        <end position="397"/>
    </location>
</feature>
<feature type="region of interest" description="Disordered" evidence="6">
    <location>
        <begin position="1"/>
        <end position="38"/>
    </location>
</feature>
<evidence type="ECO:0000256" key="5">
    <source>
        <dbReference type="SAM" id="Coils"/>
    </source>
</evidence>
<dbReference type="InterPro" id="IPR011422">
    <property type="entry name" value="BRAP2/ETP1_RRM"/>
</dbReference>
<feature type="domain" description="UBP-type" evidence="8">
    <location>
        <begin position="274"/>
        <end position="378"/>
    </location>
</feature>
<dbReference type="PANTHER" id="PTHR24007">
    <property type="entry name" value="BRCA1-ASSOCIATED PROTEIN"/>
    <property type="match status" value="1"/>
</dbReference>
<dbReference type="Pfam" id="PF07576">
    <property type="entry name" value="BRAP2"/>
    <property type="match status" value="1"/>
</dbReference>
<dbReference type="PROSITE" id="PS50089">
    <property type="entry name" value="ZF_RING_2"/>
    <property type="match status" value="1"/>
</dbReference>
<feature type="domain" description="RING-type" evidence="7">
    <location>
        <begin position="240"/>
        <end position="280"/>
    </location>
</feature>
<dbReference type="AlphaFoldDB" id="R7QQL5"/>
<dbReference type="InterPro" id="IPR001607">
    <property type="entry name" value="Znf_UBP"/>
</dbReference>
<dbReference type="Proteomes" id="UP000012073">
    <property type="component" value="Unassembled WGS sequence"/>
</dbReference>
<keyword evidence="2 4" id="KW-0863">Zinc-finger</keyword>
<evidence type="ECO:0000256" key="1">
    <source>
        <dbReference type="ARBA" id="ARBA00022723"/>
    </source>
</evidence>
<evidence type="ECO:0000259" key="7">
    <source>
        <dbReference type="PROSITE" id="PS50089"/>
    </source>
</evidence>
<evidence type="ECO:0000256" key="4">
    <source>
        <dbReference type="PROSITE-ProRule" id="PRU00502"/>
    </source>
</evidence>
<sequence>MAQNDDDTSPPQTPLCRPTHPPTNTQHNSRLHFHTPPLPLLDSCNTVYPYRNAEKFLRKALPTDMLRKRGRSDRPPPDQQEPNQPSSSHASSSTAVPLDPPPELIRFETGNPETGSTTTGALRVRSLSGSSSTLLVESVPGLMTSADFCMFVRPFADATLHFRPLRLLTERNRYVVVMHLRSLDDAANFARVFQGKLFLRGLVQEACAIREVASIEFDTGGKFPNGAMFPETTAETRPACAVCLDKLDERGAALVTTFCNHTMHAACLAKWDLNSCPVCRHTHELTPEASTCMNCNHREDLWMCVVCAYVGCGVYKKKHAHQHFAETQHPFAMNLEDTTFWSGEKLRAGSVWDYVSDRFVNRLLTSDDGKIVEVTYDERPDAAASASGSAQQQSCCGTGRGEDDVENDRGLQAAVYASRMDAVVDDYRRRLERMEAEHAAEREQLRGEIAGLKAEVGEAGKERKQMNKKVGDAEKEAGVLRDKNGFLKNLTETLLRDKTAWNDAVEKLKMQLEESEAARTGLEEQLRDLMMHLEAQAKIAGASDSCRSNASELIGGDVLRVGPSPRERLAMKTHRRVSGE</sequence>
<protein>
    <recommendedName>
        <fullName evidence="11">BRCA1-associated protein</fullName>
    </recommendedName>
</protein>
<dbReference type="InterPro" id="IPR001841">
    <property type="entry name" value="Znf_RING"/>
</dbReference>
<dbReference type="KEGG" id="ccp:CHC_T00000387001"/>
<feature type="compositionally biased region" description="Polar residues" evidence="6">
    <location>
        <begin position="111"/>
        <end position="120"/>
    </location>
</feature>